<dbReference type="Proteomes" id="UP001055514">
    <property type="component" value="Chromosome"/>
</dbReference>
<dbReference type="InterPro" id="IPR005039">
    <property type="entry name" value="Ant_C"/>
</dbReference>
<name>A0AAE9MB21_ACIPI</name>
<gene>
    <name evidence="2" type="ORF">MWH18_03875</name>
</gene>
<organism evidence="2 3">
    <name type="scientific">Acinetobacter pittii</name>
    <name type="common">Acinetobacter genomosp. 3</name>
    <dbReference type="NCBI Taxonomy" id="48296"/>
    <lineage>
        <taxon>Bacteria</taxon>
        <taxon>Pseudomonadati</taxon>
        <taxon>Pseudomonadota</taxon>
        <taxon>Gammaproteobacteria</taxon>
        <taxon>Moraxellales</taxon>
        <taxon>Moraxellaceae</taxon>
        <taxon>Acinetobacter</taxon>
        <taxon>Acinetobacter calcoaceticus/baumannii complex</taxon>
    </lineage>
</organism>
<dbReference type="GO" id="GO:0003677">
    <property type="term" value="F:DNA binding"/>
    <property type="evidence" value="ECO:0007669"/>
    <property type="project" value="InterPro"/>
</dbReference>
<sequence>MFIPCRSNSERNLMSSKELLELINHVRHGVGEPLLRLNSFNAKIEDELDGENYTKNVVQNFNNTESTVFQLTLDQCMLIGMRESKAVRKNVLAALKQKQTPLLPQSFAEALQLAADQAKLLELAAPKVTYYDTVVERSTLLNASQVAQKIQMSAVKMNRILESLNVYHRGVKRARLFQQWFIDKGFGEVKQTELGFSQPMFTTKGEAWIIEKLVSEGVIS</sequence>
<proteinExistence type="predicted"/>
<dbReference type="RefSeq" id="WP_017386287.1">
    <property type="nucleotide sequence ID" value="NZ_CP029610.1"/>
</dbReference>
<dbReference type="Pfam" id="PF03374">
    <property type="entry name" value="ANT"/>
    <property type="match status" value="1"/>
</dbReference>
<reference evidence="2" key="1">
    <citation type="submission" date="2022-04" db="EMBL/GenBank/DDBJ databases">
        <title>Emergence of ST220 Acinetobacter pittii strain in bloodstream infection, which co-producing chromosomal NDM-1 and OXA-820 carbapenemases.</title>
        <authorList>
            <person name="Tian C."/>
            <person name="Xing M."/>
            <person name="Fu L."/>
            <person name="Xia D."/>
        </authorList>
    </citation>
    <scope>NUCLEOTIDE SEQUENCE</scope>
    <source>
        <strain evidence="2">TCM</strain>
    </source>
</reference>
<accession>A0AAE9MB21</accession>
<protein>
    <submittedName>
        <fullName evidence="2">Phage antirepressor KilAC domain-containing protein</fullName>
    </submittedName>
</protein>
<feature type="domain" description="Antirepressor protein C-terminal" evidence="1">
    <location>
        <begin position="121"/>
        <end position="213"/>
    </location>
</feature>
<dbReference type="EMBL" id="CP095407">
    <property type="protein sequence ID" value="USU95414.1"/>
    <property type="molecule type" value="Genomic_DNA"/>
</dbReference>
<evidence type="ECO:0000313" key="2">
    <source>
        <dbReference type="EMBL" id="USU95414.1"/>
    </source>
</evidence>
<evidence type="ECO:0000259" key="1">
    <source>
        <dbReference type="Pfam" id="PF03374"/>
    </source>
</evidence>
<evidence type="ECO:0000313" key="3">
    <source>
        <dbReference type="Proteomes" id="UP001055514"/>
    </source>
</evidence>
<dbReference type="AlphaFoldDB" id="A0AAE9MB21"/>